<dbReference type="Proteomes" id="UP000599688">
    <property type="component" value="Unassembled WGS sequence"/>
</dbReference>
<reference evidence="2 3" key="1">
    <citation type="journal article" date="2014" name="Int. J. Syst. Evol. Microbiol.">
        <title>Complete genome sequence of Corynebacterium casei LMG S-19264T (=DSM 44701T), isolated from a smear-ripened cheese.</title>
        <authorList>
            <consortium name="US DOE Joint Genome Institute (JGI-PGF)"/>
            <person name="Walter F."/>
            <person name="Albersmeier A."/>
            <person name="Kalinowski J."/>
            <person name="Ruckert C."/>
        </authorList>
    </citation>
    <scope>NUCLEOTIDE SEQUENCE [LARGE SCALE GENOMIC DNA]</scope>
    <source>
        <strain evidence="2 3">CGMCC 1.12925</strain>
    </source>
</reference>
<evidence type="ECO:0000259" key="1">
    <source>
        <dbReference type="PROSITE" id="PS51704"/>
    </source>
</evidence>
<dbReference type="InterPro" id="IPR030395">
    <property type="entry name" value="GP_PDE_dom"/>
</dbReference>
<evidence type="ECO:0000313" key="2">
    <source>
        <dbReference type="EMBL" id="GGE10308.1"/>
    </source>
</evidence>
<evidence type="ECO:0000313" key="3">
    <source>
        <dbReference type="Proteomes" id="UP000599688"/>
    </source>
</evidence>
<organism evidence="2 3">
    <name type="scientific">Psychroflexus salis</name>
    <dbReference type="NCBI Taxonomy" id="1526574"/>
    <lineage>
        <taxon>Bacteria</taxon>
        <taxon>Pseudomonadati</taxon>
        <taxon>Bacteroidota</taxon>
        <taxon>Flavobacteriia</taxon>
        <taxon>Flavobacteriales</taxon>
        <taxon>Flavobacteriaceae</taxon>
        <taxon>Psychroflexus</taxon>
    </lineage>
</organism>
<dbReference type="SUPFAM" id="SSF51695">
    <property type="entry name" value="PLC-like phosphodiesterases"/>
    <property type="match status" value="1"/>
</dbReference>
<sequence>MFALTLINQKSTEQQPKEQKAKSFLQRKYNFEVIGHRGARGLAPENTLAAFEKAIEIGVNTLEMDVVLTKNKKVLVSHEAWMSAKICVHKNKVIEPEQEQKHNIYKMKYAKTQEYDCGSLIHPDFDEQENEKTTKPLLKDVLQMASALSRNHGTSIQYLIEIKSSPDGDFIYHPDPKEFVNVVLNELEAYADLKHVCLQSFDWRILNEIKNKNPEVKVALLTYDISLENALDKLKFIPEIYAPHFKQINKNLVSLAKANGMHIFAWTVNEIEDMHDVLQLGVDGIITDYPNRAIKLKRNLKF</sequence>
<dbReference type="PANTHER" id="PTHR46211:SF14">
    <property type="entry name" value="GLYCEROPHOSPHODIESTER PHOSPHODIESTERASE"/>
    <property type="match status" value="1"/>
</dbReference>
<name>A0A916ZS67_9FLAO</name>
<dbReference type="EMBL" id="BMGL01000005">
    <property type="protein sequence ID" value="GGE10308.1"/>
    <property type="molecule type" value="Genomic_DNA"/>
</dbReference>
<dbReference type="Gene3D" id="3.20.20.190">
    <property type="entry name" value="Phosphatidylinositol (PI) phosphodiesterase"/>
    <property type="match status" value="1"/>
</dbReference>
<gene>
    <name evidence="2" type="primary">glpQ</name>
    <name evidence="2" type="ORF">GCM10010831_09760</name>
</gene>
<dbReference type="GO" id="GO:0008081">
    <property type="term" value="F:phosphoric diester hydrolase activity"/>
    <property type="evidence" value="ECO:0007669"/>
    <property type="project" value="InterPro"/>
</dbReference>
<keyword evidence="3" id="KW-1185">Reference proteome</keyword>
<dbReference type="PANTHER" id="PTHR46211">
    <property type="entry name" value="GLYCEROPHOSPHORYL DIESTER PHOSPHODIESTERASE"/>
    <property type="match status" value="1"/>
</dbReference>
<dbReference type="AlphaFoldDB" id="A0A916ZS67"/>
<feature type="domain" description="GP-PDE" evidence="1">
    <location>
        <begin position="31"/>
        <end position="297"/>
    </location>
</feature>
<protein>
    <submittedName>
        <fullName evidence="2">Glycerophosphoryl diester phosphodiesterase</fullName>
    </submittedName>
</protein>
<dbReference type="PROSITE" id="PS51704">
    <property type="entry name" value="GP_PDE"/>
    <property type="match status" value="1"/>
</dbReference>
<dbReference type="GO" id="GO:0006629">
    <property type="term" value="P:lipid metabolic process"/>
    <property type="evidence" value="ECO:0007669"/>
    <property type="project" value="InterPro"/>
</dbReference>
<accession>A0A916ZS67</accession>
<comment type="caution">
    <text evidence="2">The sequence shown here is derived from an EMBL/GenBank/DDBJ whole genome shotgun (WGS) entry which is preliminary data.</text>
</comment>
<dbReference type="InterPro" id="IPR017946">
    <property type="entry name" value="PLC-like_Pdiesterase_TIM-brl"/>
</dbReference>
<dbReference type="Pfam" id="PF03009">
    <property type="entry name" value="GDPD"/>
    <property type="match status" value="1"/>
</dbReference>
<proteinExistence type="predicted"/>